<protein>
    <submittedName>
        <fullName evidence="2">Uncharacterized protein</fullName>
    </submittedName>
</protein>
<dbReference type="EMBL" id="MDLC01000051">
    <property type="protein sequence ID" value="ODS22819.1"/>
    <property type="molecule type" value="Genomic_DNA"/>
</dbReference>
<evidence type="ECO:0000256" key="1">
    <source>
        <dbReference type="SAM" id="MobiDB-lite"/>
    </source>
</evidence>
<proteinExistence type="predicted"/>
<dbReference type="AlphaFoldDB" id="A0A1D2QML6"/>
<dbReference type="Proteomes" id="UP000242502">
    <property type="component" value="Unassembled WGS sequence"/>
</dbReference>
<reference evidence="2 3" key="1">
    <citation type="journal article" date="2016" name="Appl. Environ. Microbiol.">
        <title>Lack of Overt Genome Reduction in the Bryostatin-Producing Bryozoan Symbiont "Candidatus Endobugula sertula".</title>
        <authorList>
            <person name="Miller I.J."/>
            <person name="Vanee N."/>
            <person name="Fong S.S."/>
            <person name="Lim-Fong G.E."/>
            <person name="Kwan J.C."/>
        </authorList>
    </citation>
    <scope>NUCLEOTIDE SEQUENCE [LARGE SCALE GENOMIC DNA]</scope>
    <source>
        <strain evidence="2">AB1-4</strain>
    </source>
</reference>
<name>A0A1D2QML6_9GAMM</name>
<feature type="compositionally biased region" description="Polar residues" evidence="1">
    <location>
        <begin position="1"/>
        <end position="10"/>
    </location>
</feature>
<feature type="region of interest" description="Disordered" evidence="1">
    <location>
        <begin position="1"/>
        <end position="20"/>
    </location>
</feature>
<gene>
    <name evidence="2" type="ORF">AB835_12145</name>
</gene>
<organism evidence="2 3">
    <name type="scientific">Candidatus Endobugula sertula</name>
    <name type="common">Bugula neritina bacterial symbiont</name>
    <dbReference type="NCBI Taxonomy" id="62101"/>
    <lineage>
        <taxon>Bacteria</taxon>
        <taxon>Pseudomonadati</taxon>
        <taxon>Pseudomonadota</taxon>
        <taxon>Gammaproteobacteria</taxon>
        <taxon>Cellvibrionales</taxon>
        <taxon>Cellvibrionaceae</taxon>
        <taxon>Candidatus Endobugula</taxon>
    </lineage>
</organism>
<sequence length="156" mass="18071">MGGIRVNQSGRIEISPRGNKEKELSRDMQLLLLLNHIQQMELQLEKKYGENFAETLAAEYLDEETYQRLMEIQDQDERRTKIALALKEGIENGTIDLNKLDDPKIREWIDARSEQENHISIQAQIQSKTGFENSSQENAFIENTEKSDANFFKAIL</sequence>
<evidence type="ECO:0000313" key="3">
    <source>
        <dbReference type="Proteomes" id="UP000242502"/>
    </source>
</evidence>
<accession>A0A1D2QML6</accession>
<evidence type="ECO:0000313" key="2">
    <source>
        <dbReference type="EMBL" id="ODS22819.1"/>
    </source>
</evidence>
<comment type="caution">
    <text evidence="2">The sequence shown here is derived from an EMBL/GenBank/DDBJ whole genome shotgun (WGS) entry which is preliminary data.</text>
</comment>